<name>A0A182HHA4_ANOAR</name>
<evidence type="ECO:0000256" key="1">
    <source>
        <dbReference type="ARBA" id="ARBA00004173"/>
    </source>
</evidence>
<dbReference type="AlphaFoldDB" id="A0A182HHA4"/>
<dbReference type="InterPro" id="IPR019266">
    <property type="entry name" value="Ribosomal_mS27"/>
</dbReference>
<dbReference type="VEuPathDB" id="VectorBase:AARA21_001019"/>
<dbReference type="InterPro" id="IPR034913">
    <property type="entry name" value="mS27/PTCD2"/>
</dbReference>
<dbReference type="RefSeq" id="XP_040163811.1">
    <property type="nucleotide sequence ID" value="XM_040307877.1"/>
</dbReference>
<dbReference type="PANTHER" id="PTHR21393:SF0">
    <property type="entry name" value="SMALL RIBOSOMAL SUBUNIT PROTEIN MS27"/>
    <property type="match status" value="1"/>
</dbReference>
<evidence type="ECO:0008006" key="4">
    <source>
        <dbReference type="Google" id="ProtNLM"/>
    </source>
</evidence>
<dbReference type="EMBL" id="APCN01002398">
    <property type="status" value="NOT_ANNOTATED_CDS"/>
    <property type="molecule type" value="Genomic_DNA"/>
</dbReference>
<organism evidence="2 3">
    <name type="scientific">Anopheles arabiensis</name>
    <name type="common">Mosquito</name>
    <dbReference type="NCBI Taxonomy" id="7173"/>
    <lineage>
        <taxon>Eukaryota</taxon>
        <taxon>Metazoa</taxon>
        <taxon>Ecdysozoa</taxon>
        <taxon>Arthropoda</taxon>
        <taxon>Hexapoda</taxon>
        <taxon>Insecta</taxon>
        <taxon>Pterygota</taxon>
        <taxon>Neoptera</taxon>
        <taxon>Endopterygota</taxon>
        <taxon>Diptera</taxon>
        <taxon>Nematocera</taxon>
        <taxon>Culicoidea</taxon>
        <taxon>Culicidae</taxon>
        <taxon>Anophelinae</taxon>
        <taxon>Anopheles</taxon>
    </lineage>
</organism>
<dbReference type="Proteomes" id="UP000075840">
    <property type="component" value="Unassembled WGS sequence"/>
</dbReference>
<accession>A0A182HHA4</accession>
<comment type="subcellular location">
    <subcellularLocation>
        <location evidence="1">Mitochondrion</location>
    </subcellularLocation>
</comment>
<keyword evidence="3" id="KW-1185">Reference proteome</keyword>
<dbReference type="Pfam" id="PF10037">
    <property type="entry name" value="MRP-S27"/>
    <property type="match status" value="1"/>
</dbReference>
<dbReference type="VEuPathDB" id="VectorBase:AARA000607"/>
<reference evidence="2" key="1">
    <citation type="submission" date="2022-08" db="UniProtKB">
        <authorList>
            <consortium name="EnsemblMetazoa"/>
        </authorList>
    </citation>
    <scope>IDENTIFICATION</scope>
    <source>
        <strain evidence="2">Dongola</strain>
    </source>
</reference>
<evidence type="ECO:0000313" key="3">
    <source>
        <dbReference type="Proteomes" id="UP000075840"/>
    </source>
</evidence>
<evidence type="ECO:0000313" key="2">
    <source>
        <dbReference type="EnsemblMetazoa" id="AARA000607-PA"/>
    </source>
</evidence>
<sequence length="456" mass="53036">MLKLFRAPSRLGIVARGSLWVSRRTFLSDAYQCREAWNARLATPLLEKINLDTLYYDLEQRFQQRNKISAIDIDIYANKLVDESHVEEVADLLYKFRLTEETSSTLDSTHHALVRNYLDHRCYGQLIEVLNNRIGYGVFLDAYSANLTLDQLLKGKEFRYAARVATLLALQEDFSNPITKALALYSCYRYAKAPDAEHFDDLAPAEQGAGEAGEGQKKKKKEEIKVRVKFLRNEYFDDHFDLTDSQLLLGKTFVELGRAYGGAGSVIGTSCELLGLTMYRKYEQACEFVKQNAGKELNEEALQMIRSTLEKEPNKEDEQLVAFTEAVDKLEASMKIGKDSFEKLILEQVKQSVGEHEKQQIEAQAKLYTEWCNLRQQRVDEELERMQRAKRLQEIEQLAVEMEKEEQKLWFFENEDKIDLQIDSKRVFYPKRWFGKKKKPRTVDVDYVPPEVRQRN</sequence>
<proteinExistence type="predicted"/>
<dbReference type="KEGG" id="aara:120900617"/>
<protein>
    <recommendedName>
        <fullName evidence="4">28S ribosomal protein S27, mitochondrial</fullName>
    </recommendedName>
</protein>
<dbReference type="EnsemblMetazoa" id="AARA000607-RA">
    <property type="protein sequence ID" value="AARA000607-PA"/>
    <property type="gene ID" value="AARA000607"/>
</dbReference>
<dbReference type="GO" id="GO:0005739">
    <property type="term" value="C:mitochondrion"/>
    <property type="evidence" value="ECO:0007669"/>
    <property type="project" value="UniProtKB-SubCell"/>
</dbReference>
<dbReference type="GeneID" id="120900617"/>
<dbReference type="PANTHER" id="PTHR21393">
    <property type="entry name" value="MITOCHONDRIAL 28S RIBOSOMAL PROTEIN S27"/>
    <property type="match status" value="1"/>
</dbReference>